<sequence length="145" mass="15964">MGYTNIAAVAGKGGLFNIVKPTRAGVILETIDDQKKKLVVGGNARVSVLSDISIYTVDAEGSVPVADVFKKIKDEFDDDPGVNSTSDDDELHAFLKHLVPDYDEERVYASDIKKLVSWYNILYKHEKDLLSKGSEDGEDEGNENK</sequence>
<dbReference type="RefSeq" id="WP_137089976.1">
    <property type="nucleotide sequence ID" value="NZ_CP028923.1"/>
</dbReference>
<dbReference type="AlphaFoldDB" id="A0A4D7JI56"/>
<dbReference type="InterPro" id="IPR049281">
    <property type="entry name" value="BVU_3817-like_C_sf"/>
</dbReference>
<protein>
    <submittedName>
        <fullName evidence="3">Uncharacterized protein</fullName>
    </submittedName>
</protein>
<name>A0A4D7JI56_9BACT</name>
<accession>A0A4D7JI56</accession>
<dbReference type="Pfam" id="PF21186">
    <property type="entry name" value="DUF6852"/>
    <property type="match status" value="1"/>
</dbReference>
<dbReference type="Gene3D" id="1.10.10.1650">
    <property type="match status" value="1"/>
</dbReference>
<gene>
    <name evidence="3" type="ORF">DCC35_06345</name>
</gene>
<organism evidence="3 4">
    <name type="scientific">Mangrovivirga cuniculi</name>
    <dbReference type="NCBI Taxonomy" id="2715131"/>
    <lineage>
        <taxon>Bacteria</taxon>
        <taxon>Pseudomonadati</taxon>
        <taxon>Bacteroidota</taxon>
        <taxon>Cytophagia</taxon>
        <taxon>Cytophagales</taxon>
        <taxon>Mangrovivirgaceae</taxon>
        <taxon>Mangrovivirga</taxon>
    </lineage>
</organism>
<dbReference type="Proteomes" id="UP000298616">
    <property type="component" value="Chromosome"/>
</dbReference>
<feature type="domain" description="DUF6852" evidence="2">
    <location>
        <begin position="52"/>
        <end position="122"/>
    </location>
</feature>
<dbReference type="Gene3D" id="2.30.30.730">
    <property type="match status" value="1"/>
</dbReference>
<dbReference type="InterPro" id="IPR049282">
    <property type="entry name" value="BVU_3817_N_sf"/>
</dbReference>
<dbReference type="KEGG" id="fpf:DCC35_06345"/>
<dbReference type="InterPro" id="IPR049280">
    <property type="entry name" value="DUF6852"/>
</dbReference>
<dbReference type="EMBL" id="CP028923">
    <property type="protein sequence ID" value="QCK14387.1"/>
    <property type="molecule type" value="Genomic_DNA"/>
</dbReference>
<evidence type="ECO:0000259" key="2">
    <source>
        <dbReference type="Pfam" id="PF21186"/>
    </source>
</evidence>
<dbReference type="Pfam" id="PF18347">
    <property type="entry name" value="DUF5606"/>
    <property type="match status" value="1"/>
</dbReference>
<proteinExistence type="predicted"/>
<reference evidence="3 4" key="1">
    <citation type="submission" date="2018-04" db="EMBL/GenBank/DDBJ databases">
        <title>Complete genome uncultured novel isolate.</title>
        <authorList>
            <person name="Merlino G."/>
        </authorList>
    </citation>
    <scope>NUCLEOTIDE SEQUENCE [LARGE SCALE GENOMIC DNA]</scope>
    <source>
        <strain evidence="4">R1DC9</strain>
    </source>
</reference>
<evidence type="ECO:0000313" key="4">
    <source>
        <dbReference type="Proteomes" id="UP000298616"/>
    </source>
</evidence>
<dbReference type="OrthoDB" id="675198at2"/>
<dbReference type="InterPro" id="IPR041218">
    <property type="entry name" value="DUF5606"/>
</dbReference>
<evidence type="ECO:0000313" key="3">
    <source>
        <dbReference type="EMBL" id="QCK14387.1"/>
    </source>
</evidence>
<feature type="domain" description="DUF5606" evidence="1">
    <location>
        <begin position="5"/>
        <end position="49"/>
    </location>
</feature>
<keyword evidence="4" id="KW-1185">Reference proteome</keyword>
<evidence type="ECO:0000259" key="1">
    <source>
        <dbReference type="Pfam" id="PF18347"/>
    </source>
</evidence>